<keyword evidence="6" id="KW-0804">Transcription</keyword>
<feature type="compositionally biased region" description="Basic and acidic residues" evidence="10">
    <location>
        <begin position="785"/>
        <end position="797"/>
    </location>
</feature>
<evidence type="ECO:0000256" key="8">
    <source>
        <dbReference type="PROSITE-ProRule" id="PRU00146"/>
    </source>
</evidence>
<dbReference type="CDD" id="cd21541">
    <property type="entry name" value="SPOC_PHF3-like"/>
    <property type="match status" value="1"/>
</dbReference>
<dbReference type="InterPro" id="IPR036575">
    <property type="entry name" value="TFIIS_cen_dom_sf"/>
</dbReference>
<evidence type="ECO:0000313" key="16">
    <source>
        <dbReference type="RefSeq" id="XP_013782052.1"/>
    </source>
</evidence>
<dbReference type="Gene3D" id="3.40.5.120">
    <property type="match status" value="1"/>
</dbReference>
<dbReference type="Gene3D" id="2.60.120.650">
    <property type="entry name" value="Cupin"/>
    <property type="match status" value="1"/>
</dbReference>
<dbReference type="InterPro" id="IPR019787">
    <property type="entry name" value="Znf_PHD-finger"/>
</dbReference>
<organism evidence="13 16">
    <name type="scientific">Limulus polyphemus</name>
    <name type="common">Atlantic horseshoe crab</name>
    <dbReference type="NCBI Taxonomy" id="6850"/>
    <lineage>
        <taxon>Eukaryota</taxon>
        <taxon>Metazoa</taxon>
        <taxon>Ecdysozoa</taxon>
        <taxon>Arthropoda</taxon>
        <taxon>Chelicerata</taxon>
        <taxon>Merostomata</taxon>
        <taxon>Xiphosura</taxon>
        <taxon>Limulidae</taxon>
        <taxon>Limulus</taxon>
    </lineage>
</organism>
<dbReference type="PANTHER" id="PTHR11477">
    <property type="entry name" value="TRANSCRIPTION FACTOR S-II ZINC FINGER DOMAIN-CONTAINING PROTEIN"/>
    <property type="match status" value="1"/>
</dbReference>
<dbReference type="InterPro" id="IPR006576">
    <property type="entry name" value="BRK_domain"/>
</dbReference>
<feature type="region of interest" description="Disordered" evidence="10">
    <location>
        <begin position="1272"/>
        <end position="1292"/>
    </location>
</feature>
<evidence type="ECO:0000256" key="9">
    <source>
        <dbReference type="SAM" id="Coils"/>
    </source>
</evidence>
<feature type="region of interest" description="Disordered" evidence="10">
    <location>
        <begin position="2002"/>
        <end position="2030"/>
    </location>
</feature>
<evidence type="ECO:0000256" key="7">
    <source>
        <dbReference type="ARBA" id="ARBA00023242"/>
    </source>
</evidence>
<proteinExistence type="predicted"/>
<name>A0ABM1BHF5_LIMPO</name>
<evidence type="ECO:0000256" key="5">
    <source>
        <dbReference type="ARBA" id="ARBA00023015"/>
    </source>
</evidence>
<dbReference type="Pfam" id="PF07500">
    <property type="entry name" value="TFIIS_M"/>
    <property type="match status" value="1"/>
</dbReference>
<feature type="compositionally biased region" description="Basic and acidic residues" evidence="10">
    <location>
        <begin position="531"/>
        <end position="582"/>
    </location>
</feature>
<feature type="compositionally biased region" description="Low complexity" evidence="10">
    <location>
        <begin position="1390"/>
        <end position="1410"/>
    </location>
</feature>
<dbReference type="SUPFAM" id="SSF160481">
    <property type="entry name" value="BRK domain-like"/>
    <property type="match status" value="1"/>
</dbReference>
<feature type="compositionally biased region" description="Polar residues" evidence="10">
    <location>
        <begin position="1821"/>
        <end position="1835"/>
    </location>
</feature>
<feature type="coiled-coil region" evidence="9">
    <location>
        <begin position="887"/>
        <end position="929"/>
    </location>
</feature>
<feature type="compositionally biased region" description="Polar residues" evidence="10">
    <location>
        <begin position="1657"/>
        <end position="1668"/>
    </location>
</feature>
<feature type="region of interest" description="Disordered" evidence="10">
    <location>
        <begin position="379"/>
        <end position="398"/>
    </location>
</feature>
<feature type="compositionally biased region" description="Basic and acidic residues" evidence="10">
    <location>
        <begin position="746"/>
        <end position="766"/>
    </location>
</feature>
<dbReference type="PRINTS" id="PR00929">
    <property type="entry name" value="ATHOOK"/>
</dbReference>
<dbReference type="InterPro" id="IPR003618">
    <property type="entry name" value="TFIIS_cen_dom"/>
</dbReference>
<dbReference type="SMART" id="SM00384">
    <property type="entry name" value="AT_hook"/>
    <property type="match status" value="3"/>
</dbReference>
<feature type="region of interest" description="Disordered" evidence="10">
    <location>
        <begin position="1943"/>
        <end position="1978"/>
    </location>
</feature>
<feature type="compositionally biased region" description="Basic and acidic residues" evidence="10">
    <location>
        <begin position="380"/>
        <end position="390"/>
    </location>
</feature>
<evidence type="ECO:0000256" key="2">
    <source>
        <dbReference type="ARBA" id="ARBA00022723"/>
    </source>
</evidence>
<sequence length="2164" mass="246643">MATNTEVEEETIDPPLYVDAVMMDHSYSLFHQDCLKHFRLTEENDSANGDRSFEKQNYQTESLCEQQVEGINLDNEKSPNFYNKELQNQVNNNLDKYDSVLLHNTELKKVEIDSKFSKNEEKPIENKYECEDFLETPVVQTRRQKQKLDEIITEHSSPKTSKILEHSEKIQTFGTVSHSPGKNENDITKKQTNNLPEKPITPRKRGRPRKNTGGNQKDTEKSNLEEEKNAVLESSPQDTPLPRKRGRPRKYPLQPATNQQTAIKVVSPPNQRKRGRPRKTPTSENKGNQEQESELKNESDDKTELETSLSKEMLLIKEESETSSQNKDQYDITFSSKQTCDRSTSETKVSEENTTVLMVRDQELNKKYSLENVHINTKTNETKYSEEHNNKSPSGVKHLNKKTSEIKHSENSVNEGTTTVLTVKQYNNSACESKQLQESDNEESVTKIALMQQEHCKKYHSVGKLRSRSLSETKQLEESGFQADIIKLTLEHEEGTKKPPSRAKQRSRSISGNKHSEESGNEFDVIKMTPIHKEQTLISELKSKKEVDKTKKKEKSKILDNVDKDGMKNEKIKTDKLRHYSAESEGGQVKIKTKRIHVRRESRTPSIEALSIEPSLFSTPDVMIKKKSGSNSEQQPEHEEQTSNTPKVEKHKISLLTRLDSSEKDYQKSSIDNSNKNDVLKTIDNSVKDTSVIEERVEDNKNEFVNLNEKVLESAENLIPVENISTDESKTAEVDKKQRFTPNQKKPVDNKSKDNKKFDKDSDNVQKRNRTKKTNGLQTPKKGKTSKEDKKEKKDDNIDIDYTDNSSDADWLPEDDPERLWCICRKPHGGRFMIGCDGCEEWFHGSCVGITRQKGRKMEKDRKEWLCSKCKKEREVGGKQNIWKEVKEEKKEEVADIKREVSDLKKDVSKEVKKEIKDVKKEVKEEKKDELNVIKKEDTKDEKKELKSPVLVHSSQSFAHKLPIKKPDLKKKPEMRAETKCLECKKPVTIPGIFCSTECLEKHVKESLEAIKLERERKKEPPIKPSEHRIQVLEHNSGKLLTGAHAPLAEHLLEWIKINPSFQILKPRHIPTTKDCVVKKEGDGKTEKKKVEEESAGPEPVRLNVRKTLRDTLNARLKDAENLHVLPDEIKKIAVKIEEELFRYFKDTGAKYKAKYRSLVFNIKDQRNEGLFRKILKSSISPEKLVRMSPGEMASKELMKWREQENKHTLEMIKREQLDQLEQANHPHHTKKTHKGEIEIEEESLATLDQQFHEKALERESVSTTLGNPLVVSSLRTSGDPTSPGTPVDTTDQHRSHLFDLNCKICTGKVAPPPKEPSIKKVRVAHTIAVEEKETSSSTKTDLDIRISEIFKQVDSKESEKEFNKHSENIQIVDPKQKKDVFDEKPDQEPSSTVSLSSPDSGSTTLSGSSQTKPSRSLPSVWKGFISMQDVAKFVTSAYKVSGPTDFLTQDIPDTVQVCGRITQEQMWEYVSRTKQSGNKELIVIQFQPANDEEKVAYGAFYSYLNSRKRYGVVGNASKMIKDFYILPLPSYSPVPTVLMPFDGPGLSATRSHLLLGVIVRHRNRPQTFTQLTESHFQSENMDPYEPSYTPPLDTLPYEKDQKLCDDNLTPLYTPTHTTANKRLSVTDDSEPYDPSFTPPLEKMPRKDTCELEDVTMSDSGQNLTPAVSSDEDKPYDPEETDYSFPQIWKQQTSMASCSPAVIAQADQQKLLIELTDKAQAEKKQTDQQYFQGISCKSTDGNKSSTSTYQNYSWPDGKSMNIKDSAHNLQHLVQNFSNNVCSEQSPKKESLTVTSDVLKKLSSGLPPHLRNIINAINKVTQQVTSGTRSSQNTDQSGEDTEKMSLLSEDSIIQNFSNVSQEEPKQETWAQLGEKKLPKNVSNIISVTKLQDPRLRGRTIDEDTMAHHSPHAFTAVSENVRPSQVISQVIPPNKNSLICSQSHTFSSNISGRGEKKSLSLSPRKSLSEPPPPGVDFEELDNSATASSFPLVSHAIGSTGMILGPKPPPIPPPGEAVKPPLPPSNSTGYAFSKHLHSENPYVSPSICQKPIEPHLCTPHQHPGSSYNSYQYPYSGGGATSSTKIQTPFGQHSPTERSKSSPFNSNKDQDERERSNRYHEHKRDRDYRREHDHSRERDRDWRSKDKKKHYHREDRYRGDRRRKHHRN</sequence>
<keyword evidence="2" id="KW-0479">Metal-binding</keyword>
<protein>
    <submittedName>
        <fullName evidence="14 15">PHD finger protein 3-like isoform X1</fullName>
    </submittedName>
</protein>
<feature type="compositionally biased region" description="Polar residues" evidence="10">
    <location>
        <begin position="668"/>
        <end position="689"/>
    </location>
</feature>
<feature type="domain" description="TFIIS central" evidence="12">
    <location>
        <begin position="1101"/>
        <end position="1221"/>
    </location>
</feature>
<gene>
    <name evidence="14 15 16" type="primary">LOC106466322</name>
</gene>
<dbReference type="GeneID" id="106466322"/>
<feature type="region of interest" description="Disordered" evidence="10">
    <location>
        <begin position="1078"/>
        <end position="1099"/>
    </location>
</feature>
<feature type="compositionally biased region" description="Basic and acidic residues" evidence="10">
    <location>
        <begin position="1356"/>
        <end position="1368"/>
    </location>
</feature>
<feature type="region of interest" description="Disordered" evidence="10">
    <location>
        <begin position="1356"/>
        <end position="1418"/>
    </location>
</feature>
<dbReference type="CDD" id="cd15552">
    <property type="entry name" value="PHD_PHF3_like"/>
    <property type="match status" value="1"/>
</dbReference>
<dbReference type="PROSITE" id="PS50016">
    <property type="entry name" value="ZF_PHD_2"/>
    <property type="match status" value="1"/>
</dbReference>
<feature type="region of interest" description="Disordered" evidence="10">
    <location>
        <begin position="2074"/>
        <end position="2164"/>
    </location>
</feature>
<feature type="region of interest" description="Disordered" evidence="10">
    <location>
        <begin position="173"/>
        <end position="353"/>
    </location>
</feature>
<dbReference type="SMART" id="SM00249">
    <property type="entry name" value="PHD"/>
    <property type="match status" value="1"/>
</dbReference>
<evidence type="ECO:0000313" key="14">
    <source>
        <dbReference type="RefSeq" id="XP_013782049.1"/>
    </source>
</evidence>
<evidence type="ECO:0000256" key="1">
    <source>
        <dbReference type="ARBA" id="ARBA00004123"/>
    </source>
</evidence>
<feature type="compositionally biased region" description="Basic and acidic residues" evidence="10">
    <location>
        <begin position="635"/>
        <end position="652"/>
    </location>
</feature>
<dbReference type="Proteomes" id="UP000694941">
    <property type="component" value="Unplaced"/>
</dbReference>
<reference evidence="14 15" key="1">
    <citation type="submission" date="2025-05" db="UniProtKB">
        <authorList>
            <consortium name="RefSeq"/>
        </authorList>
    </citation>
    <scope>IDENTIFICATION</scope>
    <source>
        <tissue evidence="14 15">Muscle</tissue>
    </source>
</reference>
<dbReference type="InterPro" id="IPR017956">
    <property type="entry name" value="AT_hook_DNA-bd_motif"/>
</dbReference>
<feature type="region of interest" description="Disordered" evidence="10">
    <location>
        <begin position="490"/>
        <end position="691"/>
    </location>
</feature>
<dbReference type="PROSITE" id="PS51321">
    <property type="entry name" value="TFIIS_CENTRAL"/>
    <property type="match status" value="1"/>
</dbReference>
<feature type="compositionally biased region" description="Polar residues" evidence="10">
    <location>
        <begin position="322"/>
        <end position="338"/>
    </location>
</feature>
<feature type="compositionally biased region" description="Basic and acidic residues" evidence="10">
    <location>
        <begin position="217"/>
        <end position="230"/>
    </location>
</feature>
<feature type="compositionally biased region" description="Basic and acidic residues" evidence="10">
    <location>
        <begin position="287"/>
        <end position="305"/>
    </location>
</feature>
<feature type="compositionally biased region" description="Polar residues" evidence="10">
    <location>
        <begin position="1274"/>
        <end position="1290"/>
    </location>
</feature>
<feature type="region of interest" description="Disordered" evidence="10">
    <location>
        <begin position="729"/>
        <end position="810"/>
    </location>
</feature>
<dbReference type="PANTHER" id="PTHR11477:SF51">
    <property type="entry name" value="PROTEIN PARTNER OF SNF, ISOFORM B"/>
    <property type="match status" value="1"/>
</dbReference>
<dbReference type="Pfam" id="PF07744">
    <property type="entry name" value="SPOC"/>
    <property type="match status" value="1"/>
</dbReference>
<dbReference type="RefSeq" id="XP_013782052.1">
    <property type="nucleotide sequence ID" value="XM_013926598.2"/>
</dbReference>
<dbReference type="InterPro" id="IPR001965">
    <property type="entry name" value="Znf_PHD"/>
</dbReference>
<feature type="region of interest" description="Disordered" evidence="10">
    <location>
        <begin position="1620"/>
        <end position="1682"/>
    </location>
</feature>
<evidence type="ECO:0000256" key="6">
    <source>
        <dbReference type="ARBA" id="ARBA00023163"/>
    </source>
</evidence>
<evidence type="ECO:0000256" key="3">
    <source>
        <dbReference type="ARBA" id="ARBA00022771"/>
    </source>
</evidence>
<feature type="domain" description="PHD-type" evidence="11">
    <location>
        <begin position="819"/>
        <end position="873"/>
    </location>
</feature>
<feature type="compositionally biased region" description="Pro residues" evidence="10">
    <location>
        <begin position="2003"/>
        <end position="2021"/>
    </location>
</feature>
<feature type="compositionally biased region" description="Basic residues" evidence="10">
    <location>
        <begin position="591"/>
        <end position="600"/>
    </location>
</feature>
<evidence type="ECO:0000313" key="13">
    <source>
        <dbReference type="Proteomes" id="UP000694941"/>
    </source>
</evidence>
<dbReference type="PROSITE" id="PS01359">
    <property type="entry name" value="ZF_PHD_1"/>
    <property type="match status" value="1"/>
</dbReference>
<feature type="compositionally biased region" description="Polar residues" evidence="10">
    <location>
        <begin position="2077"/>
        <end position="2090"/>
    </location>
</feature>
<dbReference type="InterPro" id="IPR012921">
    <property type="entry name" value="SPOC_C"/>
</dbReference>
<dbReference type="SMART" id="SM00510">
    <property type="entry name" value="TFS2M"/>
    <property type="match status" value="1"/>
</dbReference>
<keyword evidence="4" id="KW-0862">Zinc</keyword>
<dbReference type="InterPro" id="IPR037259">
    <property type="entry name" value="BRK_sf"/>
</dbReference>
<dbReference type="Gene3D" id="1.10.472.30">
    <property type="entry name" value="Transcription elongation factor S-II, central domain"/>
    <property type="match status" value="1"/>
</dbReference>
<keyword evidence="9" id="KW-0175">Coiled coil</keyword>
<keyword evidence="3 8" id="KW-0863">Zinc-finger</keyword>
<evidence type="ECO:0000259" key="11">
    <source>
        <dbReference type="PROSITE" id="PS50016"/>
    </source>
</evidence>
<feature type="compositionally biased region" description="Basic residues" evidence="10">
    <location>
        <begin position="2155"/>
        <end position="2164"/>
    </location>
</feature>
<dbReference type="SMART" id="SM00592">
    <property type="entry name" value="BRK"/>
    <property type="match status" value="1"/>
</dbReference>
<evidence type="ECO:0000256" key="10">
    <source>
        <dbReference type="SAM" id="MobiDB-lite"/>
    </source>
</evidence>
<evidence type="ECO:0000313" key="15">
    <source>
        <dbReference type="RefSeq" id="XP_013782050.1"/>
    </source>
</evidence>
<feature type="region of interest" description="Disordered" evidence="10">
    <location>
        <begin position="1821"/>
        <end position="1841"/>
    </location>
</feature>
<feature type="compositionally biased region" description="Basic and acidic residues" evidence="10">
    <location>
        <begin position="1375"/>
        <end position="1388"/>
    </location>
</feature>
<feature type="compositionally biased region" description="Basic and acidic residues" evidence="10">
    <location>
        <begin position="2104"/>
        <end position="2140"/>
    </location>
</feature>
<dbReference type="InterPro" id="IPR011011">
    <property type="entry name" value="Znf_FYVE_PHD"/>
</dbReference>
<dbReference type="SUPFAM" id="SSF46942">
    <property type="entry name" value="Elongation factor TFIIS domain 2"/>
    <property type="match status" value="1"/>
</dbReference>
<comment type="subcellular location">
    <subcellularLocation>
        <location evidence="1">Nucleus</location>
    </subcellularLocation>
</comment>
<keyword evidence="5" id="KW-0805">Transcription regulation</keyword>
<keyword evidence="13" id="KW-1185">Reference proteome</keyword>
<dbReference type="RefSeq" id="XP_013782050.1">
    <property type="nucleotide sequence ID" value="XM_013926596.2"/>
</dbReference>
<feature type="compositionally biased region" description="Basic and acidic residues" evidence="10">
    <location>
        <begin position="339"/>
        <end position="351"/>
    </location>
</feature>
<evidence type="ECO:0000259" key="12">
    <source>
        <dbReference type="PROSITE" id="PS51321"/>
    </source>
</evidence>
<dbReference type="Pfam" id="PF00628">
    <property type="entry name" value="PHD"/>
    <property type="match status" value="1"/>
</dbReference>
<feature type="compositionally biased region" description="Basic residues" evidence="10">
    <location>
        <begin position="201"/>
        <end position="210"/>
    </location>
</feature>
<dbReference type="SUPFAM" id="SSF57903">
    <property type="entry name" value="FYVE/PHD zinc finger"/>
    <property type="match status" value="1"/>
</dbReference>
<dbReference type="InterPro" id="IPR019786">
    <property type="entry name" value="Zinc_finger_PHD-type_CS"/>
</dbReference>
<feature type="compositionally biased region" description="Basic and acidic residues" evidence="10">
    <location>
        <begin position="1078"/>
        <end position="1093"/>
    </location>
</feature>
<dbReference type="Pfam" id="PF07533">
    <property type="entry name" value="BRK"/>
    <property type="match status" value="1"/>
</dbReference>
<keyword evidence="7" id="KW-0539">Nucleus</keyword>
<accession>A0ABM1BHF5</accession>
<feature type="compositionally biased region" description="Basic and acidic residues" evidence="10">
    <location>
        <begin position="729"/>
        <end position="738"/>
    </location>
</feature>
<evidence type="ECO:0000256" key="4">
    <source>
        <dbReference type="ARBA" id="ARBA00022833"/>
    </source>
</evidence>
<dbReference type="RefSeq" id="XP_013782049.1">
    <property type="nucleotide sequence ID" value="XM_013926595.2"/>
</dbReference>